<keyword evidence="1" id="KW-0812">Transmembrane</keyword>
<dbReference type="InterPro" id="IPR005804">
    <property type="entry name" value="FA_desaturase_dom"/>
</dbReference>
<feature type="domain" description="Fatty acid desaturase" evidence="2">
    <location>
        <begin position="96"/>
        <end position="369"/>
    </location>
</feature>
<protein>
    <submittedName>
        <fullName evidence="3">Linoleoyl-CoA desaturase</fullName>
        <ecNumber evidence="3">1.14.19.3</ecNumber>
    </submittedName>
</protein>
<feature type="transmembrane region" description="Helical" evidence="1">
    <location>
        <begin position="101"/>
        <end position="121"/>
    </location>
</feature>
<gene>
    <name evidence="3" type="ORF">ADIS_4331</name>
</gene>
<dbReference type="PATRIC" id="fig|1288963.3.peg.4319"/>
<feature type="transmembrane region" description="Helical" evidence="1">
    <location>
        <begin position="239"/>
        <end position="257"/>
    </location>
</feature>
<organism evidence="3 4">
    <name type="scientific">Lunatimonas lonarensis</name>
    <dbReference type="NCBI Taxonomy" id="1232681"/>
    <lineage>
        <taxon>Bacteria</taxon>
        <taxon>Pseudomonadati</taxon>
        <taxon>Bacteroidota</taxon>
        <taxon>Cytophagia</taxon>
        <taxon>Cytophagales</taxon>
        <taxon>Cyclobacteriaceae</taxon>
    </lineage>
</organism>
<dbReference type="PANTHER" id="PTHR19353">
    <property type="entry name" value="FATTY ACID DESATURASE 2"/>
    <property type="match status" value="1"/>
</dbReference>
<accession>R7ZM37</accession>
<evidence type="ECO:0000256" key="1">
    <source>
        <dbReference type="SAM" id="Phobius"/>
    </source>
</evidence>
<sequence>MGWFNQIFLPTFGINLAIPTPITSSPFFFLPSFHFLMRPPRFNQASLFHIELKHRIKTYFAETKLSPTGNSALYFKALFFIIGFVSVYIHLVFFTPHWAPALLESVILAAFAAGIGFNVMHDGAHGSFSKKEWINEMAGLSINFLGANVFMWKTKHNIAHHSFTNVADHDDDMNARPLLRLCPTQKKYSIHNYQHIYFLFVYAILYLYWVFVTDYKKYISRKVGSIAIKPMTWKEHVSFWGYKAIHALLFLVLPIYTLGFNTWIVGFLVFSIATGIFLSLVFQLAHSLEETTFPLPDQGTNQLENDWAVHQLRTTANFATSNKILSWLVGGLNFQVEHHLFPNISHVHYYEISKIIKATCAEFGVPYLEHPKMRLAIASHVNHLRNLGSRH</sequence>
<dbReference type="EMBL" id="AQHR01000110">
    <property type="protein sequence ID" value="EON75160.1"/>
    <property type="molecule type" value="Genomic_DNA"/>
</dbReference>
<dbReference type="GO" id="GO:0016213">
    <property type="term" value="F:acyl-CoA 6-desaturase activity"/>
    <property type="evidence" value="ECO:0007669"/>
    <property type="project" value="UniProtKB-EC"/>
</dbReference>
<dbReference type="AlphaFoldDB" id="R7ZM37"/>
<feature type="transmembrane region" description="Helical" evidence="1">
    <location>
        <begin position="195"/>
        <end position="212"/>
    </location>
</feature>
<keyword evidence="4" id="KW-1185">Reference proteome</keyword>
<dbReference type="Proteomes" id="UP000013909">
    <property type="component" value="Unassembled WGS sequence"/>
</dbReference>
<dbReference type="EC" id="1.14.19.3" evidence="3"/>
<evidence type="ECO:0000259" key="2">
    <source>
        <dbReference type="Pfam" id="PF00487"/>
    </source>
</evidence>
<keyword evidence="1" id="KW-1133">Transmembrane helix</keyword>
<keyword evidence="3" id="KW-0560">Oxidoreductase</keyword>
<comment type="caution">
    <text evidence="3">The sequence shown here is derived from an EMBL/GenBank/DDBJ whole genome shotgun (WGS) entry which is preliminary data.</text>
</comment>
<dbReference type="InterPro" id="IPR012171">
    <property type="entry name" value="Fatty_acid_desaturase"/>
</dbReference>
<feature type="transmembrane region" description="Helical" evidence="1">
    <location>
        <begin position="73"/>
        <end position="95"/>
    </location>
</feature>
<dbReference type="CDD" id="cd03506">
    <property type="entry name" value="Delta6-FADS-like"/>
    <property type="match status" value="1"/>
</dbReference>
<dbReference type="STRING" id="1232681.ADIS_4331"/>
<evidence type="ECO:0000313" key="4">
    <source>
        <dbReference type="Proteomes" id="UP000013909"/>
    </source>
</evidence>
<evidence type="ECO:0000313" key="3">
    <source>
        <dbReference type="EMBL" id="EON75160.1"/>
    </source>
</evidence>
<feature type="transmembrane region" description="Helical" evidence="1">
    <location>
        <begin position="263"/>
        <end position="285"/>
    </location>
</feature>
<name>R7ZM37_9BACT</name>
<feature type="transmembrane region" description="Helical" evidence="1">
    <location>
        <begin position="12"/>
        <end position="36"/>
    </location>
</feature>
<keyword evidence="1" id="KW-0472">Membrane</keyword>
<dbReference type="GO" id="GO:0016020">
    <property type="term" value="C:membrane"/>
    <property type="evidence" value="ECO:0007669"/>
    <property type="project" value="TreeGrafter"/>
</dbReference>
<proteinExistence type="predicted"/>
<dbReference type="PIRSF" id="PIRSF015921">
    <property type="entry name" value="FA_sphinglp_des"/>
    <property type="match status" value="1"/>
</dbReference>
<dbReference type="Pfam" id="PF00487">
    <property type="entry name" value="FA_desaturase"/>
    <property type="match status" value="1"/>
</dbReference>
<dbReference type="GO" id="GO:0008610">
    <property type="term" value="P:lipid biosynthetic process"/>
    <property type="evidence" value="ECO:0007669"/>
    <property type="project" value="UniProtKB-ARBA"/>
</dbReference>
<reference evidence="3 4" key="1">
    <citation type="submission" date="2013-02" db="EMBL/GenBank/DDBJ databases">
        <title>A novel strain isolated from Lonar lake, Maharashtra, India.</title>
        <authorList>
            <person name="Singh A."/>
        </authorList>
    </citation>
    <scope>NUCLEOTIDE SEQUENCE [LARGE SCALE GENOMIC DNA]</scope>
    <source>
        <strain evidence="3 4">AK24</strain>
    </source>
</reference>
<dbReference type="PANTHER" id="PTHR19353:SF19">
    <property type="entry name" value="DELTA(5) FATTY ACID DESATURASE C-RELATED"/>
    <property type="match status" value="1"/>
</dbReference>